<dbReference type="Gene3D" id="4.10.60.10">
    <property type="entry name" value="Zinc finger, CCHC-type"/>
    <property type="match status" value="1"/>
</dbReference>
<dbReference type="OrthoDB" id="3863715at2759"/>
<feature type="compositionally biased region" description="Polar residues" evidence="2">
    <location>
        <begin position="246"/>
        <end position="261"/>
    </location>
</feature>
<feature type="region of interest" description="Disordered" evidence="2">
    <location>
        <begin position="142"/>
        <end position="175"/>
    </location>
</feature>
<keyword evidence="5" id="KW-1185">Reference proteome</keyword>
<dbReference type="InterPro" id="IPR001878">
    <property type="entry name" value="Znf_CCHC"/>
</dbReference>
<dbReference type="Proteomes" id="UP000467841">
    <property type="component" value="Unassembled WGS sequence"/>
</dbReference>
<evidence type="ECO:0000256" key="2">
    <source>
        <dbReference type="SAM" id="MobiDB-lite"/>
    </source>
</evidence>
<dbReference type="PROSITE" id="PS50158">
    <property type="entry name" value="ZF_CCHC"/>
    <property type="match status" value="1"/>
</dbReference>
<evidence type="ECO:0000313" key="4">
    <source>
        <dbReference type="EMBL" id="CAA7015999.1"/>
    </source>
</evidence>
<accession>A0A6D2HI38</accession>
<dbReference type="InterPro" id="IPR036875">
    <property type="entry name" value="Znf_CCHC_sf"/>
</dbReference>
<dbReference type="GO" id="GO:0008270">
    <property type="term" value="F:zinc ion binding"/>
    <property type="evidence" value="ECO:0007669"/>
    <property type="project" value="UniProtKB-KW"/>
</dbReference>
<gene>
    <name evidence="4" type="ORF">MERR_LOCUS3234</name>
</gene>
<feature type="compositionally biased region" description="Low complexity" evidence="2">
    <location>
        <begin position="225"/>
        <end position="238"/>
    </location>
</feature>
<feature type="region of interest" description="Disordered" evidence="2">
    <location>
        <begin position="220"/>
        <end position="280"/>
    </location>
</feature>
<dbReference type="PANTHER" id="PTHR35046:SF9">
    <property type="entry name" value="RNA-DIRECTED DNA POLYMERASE"/>
    <property type="match status" value="1"/>
</dbReference>
<reference evidence="4" key="1">
    <citation type="submission" date="2020-01" db="EMBL/GenBank/DDBJ databases">
        <authorList>
            <person name="Mishra B."/>
        </authorList>
    </citation>
    <scope>NUCLEOTIDE SEQUENCE [LARGE SCALE GENOMIC DNA]</scope>
</reference>
<dbReference type="Pfam" id="PF00098">
    <property type="entry name" value="zf-CCHC"/>
    <property type="match status" value="1"/>
</dbReference>
<evidence type="ECO:0000256" key="1">
    <source>
        <dbReference type="PROSITE-ProRule" id="PRU00047"/>
    </source>
</evidence>
<evidence type="ECO:0000259" key="3">
    <source>
        <dbReference type="PROSITE" id="PS50158"/>
    </source>
</evidence>
<dbReference type="GO" id="GO:0003676">
    <property type="term" value="F:nucleic acid binding"/>
    <property type="evidence" value="ECO:0007669"/>
    <property type="project" value="InterPro"/>
</dbReference>
<dbReference type="SUPFAM" id="SSF57756">
    <property type="entry name" value="Retrovirus zinc finger-like domains"/>
    <property type="match status" value="1"/>
</dbReference>
<keyword evidence="1" id="KW-0479">Metal-binding</keyword>
<keyword evidence="1" id="KW-0862">Zinc</keyword>
<dbReference type="EMBL" id="CACVBM020000212">
    <property type="protein sequence ID" value="CAA7015999.1"/>
    <property type="molecule type" value="Genomic_DNA"/>
</dbReference>
<comment type="caution">
    <text evidence="4">The sequence shown here is derived from an EMBL/GenBank/DDBJ whole genome shotgun (WGS) entry which is preliminary data.</text>
</comment>
<name>A0A6D2HI38_9BRAS</name>
<feature type="domain" description="CCHC-type" evidence="3">
    <location>
        <begin position="190"/>
        <end position="206"/>
    </location>
</feature>
<sequence length="280" mass="31473">MADDQANLTTTVAIPLKEVGAALEGIAMIQTTWSKILEDTRSGFPLSMATTILMSTWTGRRSVSSTSTYTTYPTSTESKLAVSEFNDYALRWWEQVVTAREIGGALEVSTWEEMKRIMRQRFILAIIRESYILSSGGSLKGPKQLKNTSRRWKDSKPAFTPKSEPEEFLTTKTRTRTSPVQLCPRARELKCFRCQGFGHYANECRNKKIMFIRDNGEVESEEEVSASQSKSQSQRSMSCACHGKASGSQKTLERSSPNTQGRAKRKPIPFAVLSRRRFAA</sequence>
<proteinExistence type="predicted"/>
<dbReference type="SMART" id="SM00343">
    <property type="entry name" value="ZnF_C2HC"/>
    <property type="match status" value="1"/>
</dbReference>
<organism evidence="4 5">
    <name type="scientific">Microthlaspi erraticum</name>
    <dbReference type="NCBI Taxonomy" id="1685480"/>
    <lineage>
        <taxon>Eukaryota</taxon>
        <taxon>Viridiplantae</taxon>
        <taxon>Streptophyta</taxon>
        <taxon>Embryophyta</taxon>
        <taxon>Tracheophyta</taxon>
        <taxon>Spermatophyta</taxon>
        <taxon>Magnoliopsida</taxon>
        <taxon>eudicotyledons</taxon>
        <taxon>Gunneridae</taxon>
        <taxon>Pentapetalae</taxon>
        <taxon>rosids</taxon>
        <taxon>malvids</taxon>
        <taxon>Brassicales</taxon>
        <taxon>Brassicaceae</taxon>
        <taxon>Coluteocarpeae</taxon>
        <taxon>Microthlaspi</taxon>
    </lineage>
</organism>
<evidence type="ECO:0000313" key="5">
    <source>
        <dbReference type="Proteomes" id="UP000467841"/>
    </source>
</evidence>
<dbReference type="AlphaFoldDB" id="A0A6D2HI38"/>
<keyword evidence="1" id="KW-0863">Zinc-finger</keyword>
<protein>
    <recommendedName>
        <fullName evidence="3">CCHC-type domain-containing protein</fullName>
    </recommendedName>
</protein>
<dbReference type="PANTHER" id="PTHR35046">
    <property type="entry name" value="ZINC KNUCKLE (CCHC-TYPE) FAMILY PROTEIN"/>
    <property type="match status" value="1"/>
</dbReference>